<reference evidence="1" key="1">
    <citation type="submission" date="2020-05" db="EMBL/GenBank/DDBJ databases">
        <title>Large-scale comparative analyses of tick genomes elucidate their genetic diversity and vector capacities.</title>
        <authorList>
            <person name="Jia N."/>
            <person name="Wang J."/>
            <person name="Shi W."/>
            <person name="Du L."/>
            <person name="Sun Y."/>
            <person name="Zhan W."/>
            <person name="Jiang J."/>
            <person name="Wang Q."/>
            <person name="Zhang B."/>
            <person name="Ji P."/>
            <person name="Sakyi L.B."/>
            <person name="Cui X."/>
            <person name="Yuan T."/>
            <person name="Jiang B."/>
            <person name="Yang W."/>
            <person name="Lam T.T.-Y."/>
            <person name="Chang Q."/>
            <person name="Ding S."/>
            <person name="Wang X."/>
            <person name="Zhu J."/>
            <person name="Ruan X."/>
            <person name="Zhao L."/>
            <person name="Wei J."/>
            <person name="Que T."/>
            <person name="Du C."/>
            <person name="Cheng J."/>
            <person name="Dai P."/>
            <person name="Han X."/>
            <person name="Huang E."/>
            <person name="Gao Y."/>
            <person name="Liu J."/>
            <person name="Shao H."/>
            <person name="Ye R."/>
            <person name="Li L."/>
            <person name="Wei W."/>
            <person name="Wang X."/>
            <person name="Wang C."/>
            <person name="Yang T."/>
            <person name="Huo Q."/>
            <person name="Li W."/>
            <person name="Guo W."/>
            <person name="Chen H."/>
            <person name="Zhou L."/>
            <person name="Ni X."/>
            <person name="Tian J."/>
            <person name="Zhou Y."/>
            <person name="Sheng Y."/>
            <person name="Liu T."/>
            <person name="Pan Y."/>
            <person name="Xia L."/>
            <person name="Li J."/>
            <person name="Zhao F."/>
            <person name="Cao W."/>
        </authorList>
    </citation>
    <scope>NUCLEOTIDE SEQUENCE</scope>
    <source>
        <strain evidence="1">Hyas-2018</strain>
    </source>
</reference>
<organism evidence="1 2">
    <name type="scientific">Hyalomma asiaticum</name>
    <name type="common">Tick</name>
    <dbReference type="NCBI Taxonomy" id="266040"/>
    <lineage>
        <taxon>Eukaryota</taxon>
        <taxon>Metazoa</taxon>
        <taxon>Ecdysozoa</taxon>
        <taxon>Arthropoda</taxon>
        <taxon>Chelicerata</taxon>
        <taxon>Arachnida</taxon>
        <taxon>Acari</taxon>
        <taxon>Parasitiformes</taxon>
        <taxon>Ixodida</taxon>
        <taxon>Ixodoidea</taxon>
        <taxon>Ixodidae</taxon>
        <taxon>Hyalomminae</taxon>
        <taxon>Hyalomma</taxon>
    </lineage>
</organism>
<comment type="caution">
    <text evidence="1">The sequence shown here is derived from an EMBL/GenBank/DDBJ whole genome shotgun (WGS) entry which is preliminary data.</text>
</comment>
<proteinExistence type="predicted"/>
<dbReference type="EMBL" id="CM023481">
    <property type="protein sequence ID" value="KAH6946037.1"/>
    <property type="molecule type" value="Genomic_DNA"/>
</dbReference>
<gene>
    <name evidence="1" type="ORF">HPB50_011280</name>
</gene>
<keyword evidence="2" id="KW-1185">Reference proteome</keyword>
<evidence type="ECO:0000313" key="1">
    <source>
        <dbReference type="EMBL" id="KAH6946037.1"/>
    </source>
</evidence>
<accession>A0ACB7TET3</accession>
<evidence type="ECO:0000313" key="2">
    <source>
        <dbReference type="Proteomes" id="UP000821845"/>
    </source>
</evidence>
<sequence length="137" mass="15529">MKFIEKCEKCKAAVLGSSDSEHAYLTVLKEYVQDGANLHYPSAEVMSLLKACEEHFKGIVAWTDNLVSMKSPVQAIITYLNKMLRCDLRTCDEHKEAVWKLLISSYTRMRLRIHLRQLEVRHANGNASKTCAGANLT</sequence>
<protein>
    <submittedName>
        <fullName evidence="1">Uncharacterized protein</fullName>
    </submittedName>
</protein>
<name>A0ACB7TET3_HYAAI</name>
<dbReference type="Proteomes" id="UP000821845">
    <property type="component" value="Chromosome 1"/>
</dbReference>